<dbReference type="RefSeq" id="WP_344714161.1">
    <property type="nucleotide sequence ID" value="NZ_BAAAWH010000001.1"/>
</dbReference>
<proteinExistence type="predicted"/>
<feature type="compositionally biased region" description="Basic and acidic residues" evidence="1">
    <location>
        <begin position="12"/>
        <end position="24"/>
    </location>
</feature>
<accession>A0ABV5SXY2</accession>
<evidence type="ECO:0000313" key="4">
    <source>
        <dbReference type="Proteomes" id="UP001589611"/>
    </source>
</evidence>
<evidence type="ECO:0000256" key="1">
    <source>
        <dbReference type="SAM" id="MobiDB-lite"/>
    </source>
</evidence>
<evidence type="ECO:0000256" key="2">
    <source>
        <dbReference type="SAM" id="Phobius"/>
    </source>
</evidence>
<keyword evidence="2" id="KW-0812">Transmembrane</keyword>
<dbReference type="Proteomes" id="UP001589611">
    <property type="component" value="Unassembled WGS sequence"/>
</dbReference>
<gene>
    <name evidence="3" type="ORF">ACFFPJ_05305</name>
</gene>
<feature type="transmembrane region" description="Helical" evidence="2">
    <location>
        <begin position="39"/>
        <end position="58"/>
    </location>
</feature>
<sequence>MAQNPKIVAELGRPETPDEATARKAESSRVYRASQNTRNLIAALLATLAVVVIIIFAVPRGERPPAEPIDVAAIAQNIESAEGRTVIVPDVPEEWLVNRASIEGDSTAAWTIVYVPDEVSGFLRVAQGFDADPAWPTRVLSGASVQSTVTIEGLEWDRYKIPDPARAGNISAALSTQAGNDTILIYGSTDDESLELAAASVAEQVLALRDDAAGGESK</sequence>
<organism evidence="3 4">
    <name type="scientific">Microbacterium terregens</name>
    <dbReference type="NCBI Taxonomy" id="69363"/>
    <lineage>
        <taxon>Bacteria</taxon>
        <taxon>Bacillati</taxon>
        <taxon>Actinomycetota</taxon>
        <taxon>Actinomycetes</taxon>
        <taxon>Micrococcales</taxon>
        <taxon>Microbacteriaceae</taxon>
        <taxon>Microbacterium</taxon>
    </lineage>
</organism>
<dbReference type="Pfam" id="PF14030">
    <property type="entry name" value="DUF4245"/>
    <property type="match status" value="1"/>
</dbReference>
<comment type="caution">
    <text evidence="3">The sequence shown here is derived from an EMBL/GenBank/DDBJ whole genome shotgun (WGS) entry which is preliminary data.</text>
</comment>
<dbReference type="EMBL" id="JBHMBE010000002">
    <property type="protein sequence ID" value="MFB9645210.1"/>
    <property type="molecule type" value="Genomic_DNA"/>
</dbReference>
<keyword evidence="2" id="KW-1133">Transmembrane helix</keyword>
<dbReference type="InterPro" id="IPR025339">
    <property type="entry name" value="DUF4245"/>
</dbReference>
<keyword evidence="4" id="KW-1185">Reference proteome</keyword>
<keyword evidence="2" id="KW-0472">Membrane</keyword>
<evidence type="ECO:0000313" key="3">
    <source>
        <dbReference type="EMBL" id="MFB9645210.1"/>
    </source>
</evidence>
<protein>
    <submittedName>
        <fullName evidence="3">DUF4245 family protein</fullName>
    </submittedName>
</protein>
<reference evidence="3 4" key="1">
    <citation type="submission" date="2024-09" db="EMBL/GenBank/DDBJ databases">
        <authorList>
            <person name="Sun Q."/>
            <person name="Mori K."/>
        </authorList>
    </citation>
    <scope>NUCLEOTIDE SEQUENCE [LARGE SCALE GENOMIC DNA]</scope>
    <source>
        <strain evidence="3 4">JCM 1342</strain>
    </source>
</reference>
<name>A0ABV5SXY2_9MICO</name>
<feature type="region of interest" description="Disordered" evidence="1">
    <location>
        <begin position="1"/>
        <end position="24"/>
    </location>
</feature>